<protein>
    <submittedName>
        <fullName evidence="1">Crotonobetainyl-CoA:carnitine CoA-transferase CaiB-like acyl-CoA transferase</fullName>
    </submittedName>
</protein>
<dbReference type="InterPro" id="IPR050509">
    <property type="entry name" value="CoA-transferase_III"/>
</dbReference>
<evidence type="ECO:0000313" key="2">
    <source>
        <dbReference type="Proteomes" id="UP000559182"/>
    </source>
</evidence>
<dbReference type="SUPFAM" id="SSF89796">
    <property type="entry name" value="CoA-transferase family III (CaiB/BaiF)"/>
    <property type="match status" value="2"/>
</dbReference>
<dbReference type="EMBL" id="JACHVQ010000001">
    <property type="protein sequence ID" value="MBB2890880.1"/>
    <property type="molecule type" value="Genomic_DNA"/>
</dbReference>
<gene>
    <name evidence="1" type="ORF">FHU39_000864</name>
</gene>
<dbReference type="Proteomes" id="UP000559182">
    <property type="component" value="Unassembled WGS sequence"/>
</dbReference>
<reference evidence="1 2" key="1">
    <citation type="submission" date="2020-08" db="EMBL/GenBank/DDBJ databases">
        <title>Sequencing the genomes of 1000 actinobacteria strains.</title>
        <authorList>
            <person name="Klenk H.-P."/>
        </authorList>
    </citation>
    <scope>NUCLEOTIDE SEQUENCE [LARGE SCALE GENOMIC DNA]</scope>
    <source>
        <strain evidence="1 2">DSM 105369</strain>
    </source>
</reference>
<dbReference type="PANTHER" id="PTHR48228:SF4">
    <property type="entry name" value="BLR3030 PROTEIN"/>
    <property type="match status" value="1"/>
</dbReference>
<name>A0A839MZJ1_9MICO</name>
<organism evidence="1 2">
    <name type="scientific">Flexivirga oryzae</name>
    <dbReference type="NCBI Taxonomy" id="1794944"/>
    <lineage>
        <taxon>Bacteria</taxon>
        <taxon>Bacillati</taxon>
        <taxon>Actinomycetota</taxon>
        <taxon>Actinomycetes</taxon>
        <taxon>Micrococcales</taxon>
        <taxon>Dermacoccaceae</taxon>
        <taxon>Flexivirga</taxon>
    </lineage>
</organism>
<keyword evidence="2" id="KW-1185">Reference proteome</keyword>
<dbReference type="InterPro" id="IPR003673">
    <property type="entry name" value="CoA-Trfase_fam_III"/>
</dbReference>
<evidence type="ECO:0000313" key="1">
    <source>
        <dbReference type="EMBL" id="MBB2890880.1"/>
    </source>
</evidence>
<keyword evidence="1" id="KW-0808">Transferase</keyword>
<sequence>MDADQEPAWPKLPLPWATDDLVRGPRRWWDGPLDVEGLSVAAVAAAASAANSLAAARGSSWRSFVASGLVGASFGSIGRLRINDEPVDEWGAVSGFYPTRDGWIRLHGNYPHHAQVIKDTLQAADRSAIAAATTQWDASTLEATLRSAGGIAGALRTPEVWRAHPHHRAAIADRPLVAVDPPTGTGRPLGTSTSLPLHGFRVLDLTRVIAGPTAARFLGALGADVLRIDNPARPELLDQHLDTGFAKRTAQLDLTDGQQLRIAQQLAATADVILTGYRPGALARFGLDRPTLLAEHPHLVLVELSAWGDSGPWGAERGFDSIVQSVSGIATTYAAADGAPGALPVQALDHATGYLMAAAAMRLLARRPQEGGASARLALARTADWLLQHPAPALEATPGFDGPECPLWLASATSPYGNLEYVRPPIFADGVPLDFPSAPRRYGQDPPGWWISD</sequence>
<dbReference type="GO" id="GO:0016740">
    <property type="term" value="F:transferase activity"/>
    <property type="evidence" value="ECO:0007669"/>
    <property type="project" value="UniProtKB-KW"/>
</dbReference>
<dbReference type="InterPro" id="IPR023606">
    <property type="entry name" value="CoA-Trfase_III_dom_1_sf"/>
</dbReference>
<dbReference type="PANTHER" id="PTHR48228">
    <property type="entry name" value="SUCCINYL-COA--D-CITRAMALATE COA-TRANSFERASE"/>
    <property type="match status" value="1"/>
</dbReference>
<comment type="caution">
    <text evidence="1">The sequence shown here is derived from an EMBL/GenBank/DDBJ whole genome shotgun (WGS) entry which is preliminary data.</text>
</comment>
<proteinExistence type="predicted"/>
<dbReference type="Pfam" id="PF02515">
    <property type="entry name" value="CoA_transf_3"/>
    <property type="match status" value="1"/>
</dbReference>
<accession>A0A839MZJ1</accession>
<dbReference type="AlphaFoldDB" id="A0A839MZJ1"/>
<dbReference type="RefSeq" id="WP_343065736.1">
    <property type="nucleotide sequence ID" value="NZ_JACHVQ010000001.1"/>
</dbReference>
<dbReference type="Gene3D" id="3.40.50.10540">
    <property type="entry name" value="Crotonobetainyl-coa:carnitine coa-transferase, domain 1"/>
    <property type="match status" value="1"/>
</dbReference>